<dbReference type="SUPFAM" id="SSF53213">
    <property type="entry name" value="LigB-like"/>
    <property type="match status" value="1"/>
</dbReference>
<organism evidence="2 3">
    <name type="scientific">Pseudaquabacterium pictum</name>
    <dbReference type="NCBI Taxonomy" id="2315236"/>
    <lineage>
        <taxon>Bacteria</taxon>
        <taxon>Pseudomonadati</taxon>
        <taxon>Pseudomonadota</taxon>
        <taxon>Betaproteobacteria</taxon>
        <taxon>Burkholderiales</taxon>
        <taxon>Sphaerotilaceae</taxon>
        <taxon>Pseudaquabacterium</taxon>
    </lineage>
</organism>
<dbReference type="GO" id="GO:0016702">
    <property type="term" value="F:oxidoreductase activity, acting on single donors with incorporation of molecular oxygen, incorporation of two atoms of oxygen"/>
    <property type="evidence" value="ECO:0007669"/>
    <property type="project" value="UniProtKB-ARBA"/>
</dbReference>
<evidence type="ECO:0000313" key="3">
    <source>
        <dbReference type="Proteomes" id="UP000301751"/>
    </source>
</evidence>
<evidence type="ECO:0000259" key="1">
    <source>
        <dbReference type="Pfam" id="PF02900"/>
    </source>
</evidence>
<dbReference type="RefSeq" id="WP_137732635.1">
    <property type="nucleotide sequence ID" value="NZ_BJCL01000004.1"/>
</dbReference>
<feature type="domain" description="Extradiol ring-cleavage dioxygenase class III enzyme subunit B" evidence="1">
    <location>
        <begin position="8"/>
        <end position="281"/>
    </location>
</feature>
<sequence length="313" mass="34595">MNGKVAGAALVSHHPGLMQCEEFRVLQGAGADSDLIAGYARLRQKIADASPQVVVIFDSHWFTTGYHLVDGGERYSGTYISDEMPWYLHGVPYDYRGHPDLATLIEAVSRERGGYNRVIAHPDLGKQYATINLVKQLRLEQAGLPVVTVSSCQNCDWQHFLASGAAIGEAIRRSGLRAVLLASGALSHKFNPIDWKPNHPRIFHETNVSRPENIASDKQAIERFCQGRHDEVLAHWDEDYRRKPWEAFGAHYLQMVGAMGGADCSARGEPLSAYENARGTGNIHIWFDTEPHLRTRGAAGTSEFGFSTQQVGA</sequence>
<dbReference type="OrthoDB" id="1676816at2"/>
<reference evidence="3" key="1">
    <citation type="submission" date="2019-03" db="EMBL/GenBank/DDBJ databases">
        <title>Aquabacterium pictum sp.nov., the first bacteriochlorophyll a-containing freshwater bacterium in the genus Aquabacterium of the class Betaproteobacteria.</title>
        <authorList>
            <person name="Hirose S."/>
            <person name="Tank M."/>
            <person name="Hara E."/>
            <person name="Tamaki H."/>
            <person name="Takaichi S."/>
            <person name="Haruta S."/>
            <person name="Hanada S."/>
        </authorList>
    </citation>
    <scope>NUCLEOTIDE SEQUENCE [LARGE SCALE GENOMIC DNA]</scope>
    <source>
        <strain evidence="3">W35</strain>
    </source>
</reference>
<keyword evidence="3" id="KW-1185">Reference proteome</keyword>
<protein>
    <submittedName>
        <fullName evidence="2">Dioxygenase</fullName>
    </submittedName>
</protein>
<evidence type="ECO:0000313" key="2">
    <source>
        <dbReference type="EMBL" id="GCL62879.1"/>
    </source>
</evidence>
<proteinExistence type="predicted"/>
<dbReference type="Proteomes" id="UP000301751">
    <property type="component" value="Unassembled WGS sequence"/>
</dbReference>
<keyword evidence="2" id="KW-0560">Oxidoreductase</keyword>
<dbReference type="InterPro" id="IPR004183">
    <property type="entry name" value="Xdiol_dOase_suB"/>
</dbReference>
<dbReference type="Pfam" id="PF02900">
    <property type="entry name" value="LigB"/>
    <property type="match status" value="1"/>
</dbReference>
<keyword evidence="2" id="KW-0223">Dioxygenase</keyword>
<dbReference type="GO" id="GO:0008198">
    <property type="term" value="F:ferrous iron binding"/>
    <property type="evidence" value="ECO:0007669"/>
    <property type="project" value="InterPro"/>
</dbReference>
<name>A0A480AMI0_9BURK</name>
<dbReference type="AlphaFoldDB" id="A0A480AMI0"/>
<dbReference type="Gene3D" id="3.40.830.10">
    <property type="entry name" value="LigB-like"/>
    <property type="match status" value="1"/>
</dbReference>
<dbReference type="EMBL" id="BJCL01000004">
    <property type="protein sequence ID" value="GCL62879.1"/>
    <property type="molecule type" value="Genomic_DNA"/>
</dbReference>
<comment type="caution">
    <text evidence="2">The sequence shown here is derived from an EMBL/GenBank/DDBJ whole genome shotgun (WGS) entry which is preliminary data.</text>
</comment>
<accession>A0A480AMI0</accession>
<gene>
    <name evidence="2" type="ORF">AQPW35_19600</name>
</gene>